<gene>
    <name evidence="3" type="ORF">H2LOC_017115</name>
</gene>
<evidence type="ECO:0000313" key="4">
    <source>
        <dbReference type="Proteomes" id="UP000309061"/>
    </source>
</evidence>
<sequence length="504" mass="54786">MSRIDLASAAKPLSETDPCGLDLDIAGDEDYLNFVAIAEGLLPTEYFRDGEAFVSTGTEFEDHIARIAPLLARTRDVRLFSLLARFSILRRDYARFASCLDAIAGLFEEHWNDVHPRADGGSYVLRAAALSPLNEPTVVFPLQYMPLAEDKRLGSVTYRARMCAEGAAKPRDGEKILPLPTILQILRESDTERLAATIDLASRLAASVERIHTAFAEHCGLEKTPTLNRIRETVVGIRATLKEAAKTDDEPGTEAEGDASAIMLRPGKLAKAGDARRALDAAIAYFRRQEPSSPVLPLIAQAREIQGKPFASVMEALLPRKAGDAEFMIGDRKRFALPLELLAPITPEADGYAEDVSDDDEEPDQAPDEAFIEDARDGSAVEEGLEERDGEDRVSASSEDEIAPDAESLIEAAQLDADAGDRVISEGRRIGLAKPARAKADFAAATRAEAMSLLDDVAQYFQVAEPSSPIPWLIACAKNVANQDFLSLLGSVLPEDALRDRDEN</sequence>
<feature type="domain" description="ImpA N-terminal" evidence="2">
    <location>
        <begin position="11"/>
        <end position="134"/>
    </location>
</feature>
<dbReference type="InterPro" id="IPR010657">
    <property type="entry name" value="ImpA_N"/>
</dbReference>
<dbReference type="Pfam" id="PF06812">
    <property type="entry name" value="ImpA_N"/>
    <property type="match status" value="1"/>
</dbReference>
<protein>
    <recommendedName>
        <fullName evidence="2">ImpA N-terminal domain-containing protein</fullName>
    </recommendedName>
</protein>
<dbReference type="AlphaFoldDB" id="A0A6B8KKR2"/>
<dbReference type="Proteomes" id="UP000309061">
    <property type="component" value="Chromosome"/>
</dbReference>
<dbReference type="EMBL" id="CP046052">
    <property type="protein sequence ID" value="QGM47268.1"/>
    <property type="molecule type" value="Genomic_DNA"/>
</dbReference>
<evidence type="ECO:0000313" key="3">
    <source>
        <dbReference type="EMBL" id="QGM47268.1"/>
    </source>
</evidence>
<feature type="region of interest" description="Disordered" evidence="1">
    <location>
        <begin position="350"/>
        <end position="402"/>
    </location>
</feature>
<accession>A0A6B8KKR2</accession>
<name>A0A6B8KKR2_9HYPH</name>
<dbReference type="KEGG" id="mhey:H2LOC_017115"/>
<dbReference type="PANTHER" id="PTHR37951">
    <property type="entry name" value="CYTOPLASMIC PROTEIN-RELATED"/>
    <property type="match status" value="1"/>
</dbReference>
<dbReference type="RefSeq" id="WP_136497481.1">
    <property type="nucleotide sequence ID" value="NZ_CP046052.1"/>
</dbReference>
<keyword evidence="4" id="KW-1185">Reference proteome</keyword>
<proteinExistence type="predicted"/>
<evidence type="ECO:0000256" key="1">
    <source>
        <dbReference type="SAM" id="MobiDB-lite"/>
    </source>
</evidence>
<dbReference type="InterPro" id="IPR017740">
    <property type="entry name" value="TssA-like"/>
</dbReference>
<evidence type="ECO:0000259" key="2">
    <source>
        <dbReference type="Pfam" id="PF06812"/>
    </source>
</evidence>
<feature type="compositionally biased region" description="Acidic residues" evidence="1">
    <location>
        <begin position="351"/>
        <end position="372"/>
    </location>
</feature>
<organism evidence="3 4">
    <name type="scientific">Methylocystis heyeri</name>
    <dbReference type="NCBI Taxonomy" id="391905"/>
    <lineage>
        <taxon>Bacteria</taxon>
        <taxon>Pseudomonadati</taxon>
        <taxon>Pseudomonadota</taxon>
        <taxon>Alphaproteobacteria</taxon>
        <taxon>Hyphomicrobiales</taxon>
        <taxon>Methylocystaceae</taxon>
        <taxon>Methylocystis</taxon>
    </lineage>
</organism>
<dbReference type="PANTHER" id="PTHR37951:SF1">
    <property type="entry name" value="TYPE VI SECRETION SYSTEM COMPONENT TSSA1"/>
    <property type="match status" value="1"/>
</dbReference>
<dbReference type="OrthoDB" id="9771118at2"/>
<reference evidence="3 4" key="1">
    <citation type="submission" date="2019-11" db="EMBL/GenBank/DDBJ databases">
        <title>The genome sequence of Methylocystis heyeri.</title>
        <authorList>
            <person name="Oshkin I.Y."/>
            <person name="Miroshnikov K."/>
            <person name="Dedysh S.N."/>
        </authorList>
    </citation>
    <scope>NUCLEOTIDE SEQUENCE [LARGE SCALE GENOMIC DNA]</scope>
    <source>
        <strain evidence="3 4">H2</strain>
    </source>
</reference>